<evidence type="ECO:0000313" key="1">
    <source>
        <dbReference type="EMBL" id="MBO3274507.1"/>
    </source>
</evidence>
<proteinExistence type="predicted"/>
<reference evidence="1 2" key="1">
    <citation type="submission" date="2020-12" db="EMBL/GenBank/DDBJ databases">
        <title>Pseudomonas schmalbachii sp. nov. isolated from millipede gut.</title>
        <authorList>
            <person name="Shelomi M."/>
        </authorList>
    </citation>
    <scope>NUCLEOTIDE SEQUENCE [LARGE SCALE GENOMIC DNA]</scope>
    <source>
        <strain evidence="1 2">Milli4</strain>
    </source>
</reference>
<comment type="caution">
    <text evidence="1">The sequence shown here is derived from an EMBL/GenBank/DDBJ whole genome shotgun (WGS) entry which is preliminary data.</text>
</comment>
<dbReference type="RefSeq" id="WP_208312316.1">
    <property type="nucleotide sequence ID" value="NZ_JAELYA010000001.1"/>
</dbReference>
<dbReference type="EMBL" id="JAELYA010000001">
    <property type="protein sequence ID" value="MBO3274507.1"/>
    <property type="molecule type" value="Genomic_DNA"/>
</dbReference>
<accession>A0ABS3TLH9</accession>
<keyword evidence="2" id="KW-1185">Reference proteome</keyword>
<gene>
    <name evidence="1" type="ORF">JFY56_04640</name>
</gene>
<name>A0ABS3TLH9_9PSED</name>
<evidence type="ECO:0008006" key="3">
    <source>
        <dbReference type="Google" id="ProtNLM"/>
    </source>
</evidence>
<dbReference type="Proteomes" id="UP000669060">
    <property type="component" value="Unassembled WGS sequence"/>
</dbReference>
<protein>
    <recommendedName>
        <fullName evidence="3">Ketohydroxyglutarate aldolase</fullName>
    </recommendedName>
</protein>
<organism evidence="1 2">
    <name type="scientific">Pseudomonas schmalbachii</name>
    <dbReference type="NCBI Taxonomy" id="2816993"/>
    <lineage>
        <taxon>Bacteria</taxon>
        <taxon>Pseudomonadati</taxon>
        <taxon>Pseudomonadota</taxon>
        <taxon>Gammaproteobacteria</taxon>
        <taxon>Pseudomonadales</taxon>
        <taxon>Pseudomonadaceae</taxon>
        <taxon>Pseudomonas</taxon>
    </lineage>
</organism>
<sequence>MPNRRTVDVEVIVTVEEGDLPEMHRIAAQLVAAGLKLEATLENIGTITGRAEPACLDRLRCVQGVHAVEPCGEVKIAPPDSDIQ</sequence>
<evidence type="ECO:0000313" key="2">
    <source>
        <dbReference type="Proteomes" id="UP000669060"/>
    </source>
</evidence>